<accession>A0A7T9DKA3</accession>
<organism evidence="1">
    <name type="scientific">Candidatus Iainarchaeum sp</name>
    <dbReference type="NCBI Taxonomy" id="3101447"/>
    <lineage>
        <taxon>Archaea</taxon>
        <taxon>Candidatus Iainarchaeota</taxon>
        <taxon>Candidatus Iainarchaeia</taxon>
        <taxon>Candidatus Iainarchaeales</taxon>
        <taxon>Candidatus Iainarchaeaceae</taxon>
        <taxon>Candidatus Iainarchaeum</taxon>
    </lineage>
</organism>
<dbReference type="Proteomes" id="UP000596004">
    <property type="component" value="Chromosome"/>
</dbReference>
<sequence>MPEVIESIASFEKKCDGADFLSRDAQRKKALEQYFGRKGIIQVEFPRSEEGTLQFKDWPSLIYPPTDKLQLQIDELEEKRKRFFSSKWNWQLTHAKARTRDVVQHAKKLVDPLFWQHLTKNATDKEYRSAAKSIGIRSKLIANEKYRPMIQNFVHNPDYRAQLLETVKHSPAYQHHEGLAKNADQQKELQLHISSSQLEKTEAKLLEIESQLASLRELLRWSKER</sequence>
<gene>
    <name evidence="1" type="ORF">IPJ89_01430</name>
</gene>
<reference evidence="1" key="1">
    <citation type="submission" date="2020-11" db="EMBL/GenBank/DDBJ databases">
        <title>Connecting structure to function with the recovery of over 1000 high-quality activated sludge metagenome-assembled genomes encoding full-length rRNA genes using long-read sequencing.</title>
        <authorList>
            <person name="Singleton C.M."/>
            <person name="Petriglieri F."/>
            <person name="Kristensen J.M."/>
            <person name="Kirkegaard R.H."/>
            <person name="Michaelsen T.Y."/>
            <person name="Andersen M.H."/>
            <person name="Karst S.M."/>
            <person name="Dueholm M.S."/>
            <person name="Nielsen P.H."/>
            <person name="Albertsen M."/>
        </authorList>
    </citation>
    <scope>NUCLEOTIDE SEQUENCE</scope>
    <source>
        <strain evidence="1">Fred_18-Q3-R57-64_BAT3C.431</strain>
    </source>
</reference>
<name>A0A7T9DKA3_9ARCH</name>
<dbReference type="AlphaFoldDB" id="A0A7T9DKA3"/>
<evidence type="ECO:0000313" key="1">
    <source>
        <dbReference type="EMBL" id="QQR92889.1"/>
    </source>
</evidence>
<protein>
    <submittedName>
        <fullName evidence="1">Uncharacterized protein</fullName>
    </submittedName>
</protein>
<proteinExistence type="predicted"/>
<dbReference type="EMBL" id="CP064981">
    <property type="protein sequence ID" value="QQR92889.1"/>
    <property type="molecule type" value="Genomic_DNA"/>
</dbReference>